<proteinExistence type="predicted"/>
<dbReference type="SUPFAM" id="SSF53822">
    <property type="entry name" value="Periplasmic binding protein-like I"/>
    <property type="match status" value="1"/>
</dbReference>
<evidence type="ECO:0000313" key="5">
    <source>
        <dbReference type="EMBL" id="WRL65785.1"/>
    </source>
</evidence>
<dbReference type="EMBL" id="CP141261">
    <property type="protein sequence ID" value="WRL65785.1"/>
    <property type="molecule type" value="Genomic_DNA"/>
</dbReference>
<protein>
    <submittedName>
        <fullName evidence="5">Substrate-binding domain-containing protein</fullName>
    </submittedName>
</protein>
<keyword evidence="6" id="KW-1185">Reference proteome</keyword>
<evidence type="ECO:0000313" key="6">
    <source>
        <dbReference type="Proteomes" id="UP001324287"/>
    </source>
</evidence>
<dbReference type="RefSeq" id="WP_324277103.1">
    <property type="nucleotide sequence ID" value="NZ_CP141261.1"/>
</dbReference>
<evidence type="ECO:0000256" key="1">
    <source>
        <dbReference type="ARBA" id="ARBA00023015"/>
    </source>
</evidence>
<gene>
    <name evidence="5" type="ORF">U6N30_09570</name>
</gene>
<dbReference type="InterPro" id="IPR028082">
    <property type="entry name" value="Peripla_BP_I"/>
</dbReference>
<feature type="domain" description="Transcriptional regulator LacI/GalR-like sensor" evidence="4">
    <location>
        <begin position="2"/>
        <end position="60"/>
    </location>
</feature>
<evidence type="ECO:0000256" key="2">
    <source>
        <dbReference type="ARBA" id="ARBA00023125"/>
    </source>
</evidence>
<dbReference type="InterPro" id="IPR046335">
    <property type="entry name" value="LacI/GalR-like_sensor"/>
</dbReference>
<dbReference type="PANTHER" id="PTHR30146:SF109">
    <property type="entry name" value="HTH-TYPE TRANSCRIPTIONAL REGULATOR GALS"/>
    <property type="match status" value="1"/>
</dbReference>
<dbReference type="Proteomes" id="UP001324287">
    <property type="component" value="Chromosome"/>
</dbReference>
<accession>A0ABZ1B9M1</accession>
<keyword evidence="1" id="KW-0805">Transcription regulation</keyword>
<organism evidence="5 6">
    <name type="scientific">Blastococcus brunescens</name>
    <dbReference type="NCBI Taxonomy" id="1564165"/>
    <lineage>
        <taxon>Bacteria</taxon>
        <taxon>Bacillati</taxon>
        <taxon>Actinomycetota</taxon>
        <taxon>Actinomycetes</taxon>
        <taxon>Geodermatophilales</taxon>
        <taxon>Geodermatophilaceae</taxon>
        <taxon>Blastococcus</taxon>
    </lineage>
</organism>
<dbReference type="Pfam" id="PF13377">
    <property type="entry name" value="Peripla_BP_3"/>
    <property type="match status" value="1"/>
</dbReference>
<dbReference type="PANTHER" id="PTHR30146">
    <property type="entry name" value="LACI-RELATED TRANSCRIPTIONAL REPRESSOR"/>
    <property type="match status" value="1"/>
</dbReference>
<sequence length="61" mass="6552">MVGFDDDAAAQTCDPPLTTVAQPLGDMSALLLELLLHRIDAPDAEVETRVCDTRLVVRDSA</sequence>
<reference evidence="5 6" key="1">
    <citation type="submission" date="2023-12" db="EMBL/GenBank/DDBJ databases">
        <title>Blastococcus brunescens sp. nov., an actonobacterium isolated from sandstone collected in sahara desert.</title>
        <authorList>
            <person name="Gtari M."/>
            <person name="Ghodhbane F."/>
        </authorList>
    </citation>
    <scope>NUCLEOTIDE SEQUENCE [LARGE SCALE GENOMIC DNA]</scope>
    <source>
        <strain evidence="5 6">BMG 8361</strain>
    </source>
</reference>
<keyword evidence="3" id="KW-0804">Transcription</keyword>
<keyword evidence="2" id="KW-0238">DNA-binding</keyword>
<dbReference type="Gene3D" id="3.40.50.2300">
    <property type="match status" value="1"/>
</dbReference>
<evidence type="ECO:0000256" key="3">
    <source>
        <dbReference type="ARBA" id="ARBA00023163"/>
    </source>
</evidence>
<evidence type="ECO:0000259" key="4">
    <source>
        <dbReference type="Pfam" id="PF13377"/>
    </source>
</evidence>
<name>A0ABZ1B9M1_9ACTN</name>